<proteinExistence type="predicted"/>
<dbReference type="EMBL" id="WIPF01000040">
    <property type="protein sequence ID" value="KAF3222202.1"/>
    <property type="molecule type" value="Genomic_DNA"/>
</dbReference>
<sequence>MSRAHPAPGSDTMRELILMQAIINAYNAPPKFDIAAKALGITVHAVSGRYNRLKKKVEAAGLSHPLYDIGEDGKPIKRGRGRPPKRLKTLASDKAVPAVLAQDHDDDEDDPEAPGATVVNPTTRNSKNAKSGDRIVKLEYPSSDGEGSLDT</sequence>
<accession>A0A6G1LYF0</accession>
<protein>
    <submittedName>
        <fullName evidence="2">Uncharacterized protein</fullName>
    </submittedName>
</protein>
<feature type="compositionally biased region" description="Basic residues" evidence="1">
    <location>
        <begin position="76"/>
        <end position="88"/>
    </location>
</feature>
<name>A0A6G1LYF0_ORBOL</name>
<gene>
    <name evidence="2" type="ORF">TWF191_006961</name>
</gene>
<feature type="region of interest" description="Disordered" evidence="1">
    <location>
        <begin position="65"/>
        <end position="151"/>
    </location>
</feature>
<comment type="caution">
    <text evidence="2">The sequence shown here is derived from an EMBL/GenBank/DDBJ whole genome shotgun (WGS) entry which is preliminary data.</text>
</comment>
<evidence type="ECO:0000313" key="2">
    <source>
        <dbReference type="EMBL" id="KAF3222202.1"/>
    </source>
</evidence>
<feature type="compositionally biased region" description="Polar residues" evidence="1">
    <location>
        <begin position="119"/>
        <end position="129"/>
    </location>
</feature>
<reference evidence="2 3" key="1">
    <citation type="submission" date="2019-06" db="EMBL/GenBank/DDBJ databases">
        <authorList>
            <person name="Palmer J.M."/>
        </authorList>
    </citation>
    <scope>NUCLEOTIDE SEQUENCE [LARGE SCALE GENOMIC DNA]</scope>
    <source>
        <strain evidence="2 3">TWF191</strain>
    </source>
</reference>
<evidence type="ECO:0000313" key="3">
    <source>
        <dbReference type="Proteomes" id="UP000483672"/>
    </source>
</evidence>
<organism evidence="2 3">
    <name type="scientific">Orbilia oligospora</name>
    <name type="common">Nematode-trapping fungus</name>
    <name type="synonym">Arthrobotrys oligospora</name>
    <dbReference type="NCBI Taxonomy" id="2813651"/>
    <lineage>
        <taxon>Eukaryota</taxon>
        <taxon>Fungi</taxon>
        <taxon>Dikarya</taxon>
        <taxon>Ascomycota</taxon>
        <taxon>Pezizomycotina</taxon>
        <taxon>Orbiliomycetes</taxon>
        <taxon>Orbiliales</taxon>
        <taxon>Orbiliaceae</taxon>
        <taxon>Orbilia</taxon>
    </lineage>
</organism>
<dbReference type="AlphaFoldDB" id="A0A6G1LYF0"/>
<dbReference type="Proteomes" id="UP000483672">
    <property type="component" value="Unassembled WGS sequence"/>
</dbReference>
<evidence type="ECO:0000256" key="1">
    <source>
        <dbReference type="SAM" id="MobiDB-lite"/>
    </source>
</evidence>